<keyword evidence="1" id="KW-0479">Metal-binding</keyword>
<dbReference type="AlphaFoldDB" id="A0A2W7N3Y4"/>
<name>A0A2W7N3Y4_9BACT</name>
<dbReference type="GO" id="GO:0046872">
    <property type="term" value="F:metal ion binding"/>
    <property type="evidence" value="ECO:0007669"/>
    <property type="project" value="UniProtKB-KW"/>
</dbReference>
<evidence type="ECO:0000256" key="1">
    <source>
        <dbReference type="ARBA" id="ARBA00022723"/>
    </source>
</evidence>
<dbReference type="Gene3D" id="3.30.540.30">
    <property type="match status" value="2"/>
</dbReference>
<reference evidence="3 4" key="1">
    <citation type="submission" date="2018-06" db="EMBL/GenBank/DDBJ databases">
        <title>Genomic Encyclopedia of Archaeal and Bacterial Type Strains, Phase II (KMG-II): from individual species to whole genera.</title>
        <authorList>
            <person name="Goeker M."/>
        </authorList>
    </citation>
    <scope>NUCLEOTIDE SEQUENCE [LARGE SCALE GENOMIC DNA]</scope>
    <source>
        <strain evidence="3 4">DSM 6779</strain>
    </source>
</reference>
<keyword evidence="4" id="KW-1185">Reference proteome</keyword>
<accession>A0A2W7N3Y4</accession>
<evidence type="ECO:0000313" key="4">
    <source>
        <dbReference type="Proteomes" id="UP000249239"/>
    </source>
</evidence>
<sequence>MTIPINTPSDFNYYSEQFADLRLLRFKIQEFDSLPLERKKYIYYLSQAALAGRDILFDQHHRHNLIVRMVLEEMVRQIRSSNQDGIADARLLVYLKRVWFSSGIHHHYSTEKMKPDFSQDEFVTWFNQCNWLSIFSTDKAHKALHLITELLFNPQLDTKRVWNAPGDDVVQMSCNNFYEGVTQDEAIAFYGHQKQQAGDQCPSFGLNSKLIKTDGVIKEEIWHLHGKYGKAIQAITQWLKLAQQSAENDKQVKTIDLLIQYYTTGNLHLFDQYNIEWLNDNLSQTDFINGFIEVYADPLGIKGTWEALVNITDEEETRKASIISQHAPWFEKHSPVDAAFKKQTIQGVSMKIINAVMLGGDCYPASPLGINLPNADWIREKHGSKSVSLANISQAHHYASLKAGVIEEFAANDEEVEIHRQYGADAEQLHTHLHECLGHGSGRMLPGVTSEMLQSYASVIEETRADLFALYYICDLKMIELKLITHYNHSRAQYNSYIRNGLMVQLTRIEPGKQIEQAHMRCRQLICKWVFEKAEPNGAIEKIKLRGKTYFQIINYGFVRQLFGKLLHEVQRIKSEGDYEAAKQLVETYGVQVDQDLHQEVLARYAKLNLVPFTGFINPQLTPIDINGHITDVKVNYNETFEEQMFRYSRDFGFLTQDAIKSI</sequence>
<dbReference type="Proteomes" id="UP000249239">
    <property type="component" value="Unassembled WGS sequence"/>
</dbReference>
<dbReference type="PANTHER" id="PTHR23422:SF11">
    <property type="entry name" value="DIPEPTIDYL PEPTIDASE 3"/>
    <property type="match status" value="1"/>
</dbReference>
<protein>
    <submittedName>
        <fullName evidence="3">Dipeptidyl-peptidase-3</fullName>
    </submittedName>
</protein>
<dbReference type="GO" id="GO:0016787">
    <property type="term" value="F:hydrolase activity"/>
    <property type="evidence" value="ECO:0007669"/>
    <property type="project" value="UniProtKB-KW"/>
</dbReference>
<keyword evidence="2" id="KW-0378">Hydrolase</keyword>
<proteinExistence type="predicted"/>
<dbReference type="RefSeq" id="WP_111446271.1">
    <property type="nucleotide sequence ID" value="NZ_QKZK01000020.1"/>
</dbReference>
<organism evidence="3 4">
    <name type="scientific">Breznakibacter xylanolyticus</name>
    <dbReference type="NCBI Taxonomy" id="990"/>
    <lineage>
        <taxon>Bacteria</taxon>
        <taxon>Pseudomonadati</taxon>
        <taxon>Bacteroidota</taxon>
        <taxon>Bacteroidia</taxon>
        <taxon>Marinilabiliales</taxon>
        <taxon>Marinilabiliaceae</taxon>
        <taxon>Breznakibacter</taxon>
    </lineage>
</organism>
<evidence type="ECO:0000256" key="2">
    <source>
        <dbReference type="ARBA" id="ARBA00022801"/>
    </source>
</evidence>
<dbReference type="Pfam" id="PF03571">
    <property type="entry name" value="Peptidase_M49"/>
    <property type="match status" value="2"/>
</dbReference>
<dbReference type="PANTHER" id="PTHR23422">
    <property type="entry name" value="DIPEPTIDYL PEPTIDASE III-RELATED"/>
    <property type="match status" value="1"/>
</dbReference>
<evidence type="ECO:0000313" key="3">
    <source>
        <dbReference type="EMBL" id="PZX14403.1"/>
    </source>
</evidence>
<dbReference type="OrthoDB" id="9812747at2"/>
<dbReference type="EMBL" id="QKZK01000020">
    <property type="protein sequence ID" value="PZX14403.1"/>
    <property type="molecule type" value="Genomic_DNA"/>
</dbReference>
<gene>
    <name evidence="3" type="ORF">LX69_02416</name>
</gene>
<dbReference type="InterPro" id="IPR039461">
    <property type="entry name" value="Peptidase_M49"/>
</dbReference>
<comment type="caution">
    <text evidence="3">The sequence shown here is derived from an EMBL/GenBank/DDBJ whole genome shotgun (WGS) entry which is preliminary data.</text>
</comment>